<dbReference type="Pfam" id="PF13280">
    <property type="entry name" value="WYL"/>
    <property type="match status" value="1"/>
</dbReference>
<organism evidence="2 3">
    <name type="scientific">Escherichia phage EK010</name>
    <dbReference type="NCBI Taxonomy" id="2742112"/>
    <lineage>
        <taxon>Viruses</taxon>
        <taxon>Duplodnaviria</taxon>
        <taxon>Heunggongvirae</taxon>
        <taxon>Uroviricota</taxon>
        <taxon>Caudoviricetes</taxon>
        <taxon>Mktvariviridae</taxon>
        <taxon>Gordonclarkvirinae</taxon>
        <taxon>Suseptimavirus</taxon>
        <taxon>Suseptimavirus EK010</taxon>
    </lineage>
</organism>
<dbReference type="PROSITE" id="PS52050">
    <property type="entry name" value="WYL"/>
    <property type="match status" value="1"/>
</dbReference>
<protein>
    <recommendedName>
        <fullName evidence="1">WYL domain-containing protein</fullName>
    </recommendedName>
</protein>
<reference evidence="2 3" key="1">
    <citation type="submission" date="2020-06" db="EMBL/GenBank/DDBJ databases">
        <title>Complete Genome Sequence of the phage EK010 isolated from swine sewage.</title>
        <authorList>
            <person name="Shahin K."/>
            <person name="Bao H."/>
            <person name="Soleimani-Delfan A."/>
            <person name="Wang R."/>
        </authorList>
    </citation>
    <scope>NUCLEOTIDE SEQUENCE [LARGE SCALE GENOMIC DNA]</scope>
</reference>
<name>A0A6J4EHA0_9CAUD</name>
<evidence type="ECO:0000313" key="3">
    <source>
        <dbReference type="Proteomes" id="UP000505302"/>
    </source>
</evidence>
<dbReference type="KEGG" id="vg:77949293"/>
<feature type="domain" description="WYL" evidence="1">
    <location>
        <begin position="30"/>
        <end position="92"/>
    </location>
</feature>
<sequence length="99" mass="11757">MQDANLKNLETSEEREVFESMNKENTYDQVSTKQVLRFSYRNWRGEVADRSVIPLRTSVASSRYHNGGKPCWIMTAWDNDKNDIREFKLSDIIKYYDLI</sequence>
<dbReference type="RefSeq" id="YP_010673003.1">
    <property type="nucleotide sequence ID" value="NC_070981.1"/>
</dbReference>
<keyword evidence="3" id="KW-1185">Reference proteome</keyword>
<dbReference type="GeneID" id="77949293"/>
<dbReference type="InterPro" id="IPR026881">
    <property type="entry name" value="WYL_dom"/>
</dbReference>
<evidence type="ECO:0000313" key="2">
    <source>
        <dbReference type="EMBL" id="BCG45019.1"/>
    </source>
</evidence>
<dbReference type="Proteomes" id="UP000505302">
    <property type="component" value="Segment"/>
</dbReference>
<dbReference type="EMBL" id="LC553734">
    <property type="protein sequence ID" value="BCG45019.1"/>
    <property type="molecule type" value="Genomic_DNA"/>
</dbReference>
<proteinExistence type="predicted"/>
<accession>A0A6J4EHA0</accession>
<evidence type="ECO:0000259" key="1">
    <source>
        <dbReference type="Pfam" id="PF13280"/>
    </source>
</evidence>